<evidence type="ECO:0000259" key="3">
    <source>
        <dbReference type="Pfam" id="PF01408"/>
    </source>
</evidence>
<dbReference type="InterPro" id="IPR055170">
    <property type="entry name" value="GFO_IDH_MocA-like_dom"/>
</dbReference>
<dbReference type="GO" id="GO:0016491">
    <property type="term" value="F:oxidoreductase activity"/>
    <property type="evidence" value="ECO:0007669"/>
    <property type="project" value="UniProtKB-KW"/>
</dbReference>
<dbReference type="InterPro" id="IPR050984">
    <property type="entry name" value="Gfo/Idh/MocA_domain"/>
</dbReference>
<feature type="domain" description="GFO/IDH/MocA-like oxidoreductase" evidence="4">
    <location>
        <begin position="137"/>
        <end position="252"/>
    </location>
</feature>
<dbReference type="PANTHER" id="PTHR22604">
    <property type="entry name" value="OXIDOREDUCTASES"/>
    <property type="match status" value="1"/>
</dbReference>
<feature type="domain" description="Gfo/Idh/MocA-like oxidoreductase N-terminal" evidence="3">
    <location>
        <begin position="27"/>
        <end position="123"/>
    </location>
</feature>
<dbReference type="InterPro" id="IPR036291">
    <property type="entry name" value="NAD(P)-bd_dom_sf"/>
</dbReference>
<evidence type="ECO:0000256" key="2">
    <source>
        <dbReference type="ARBA" id="ARBA00023002"/>
    </source>
</evidence>
<sequence length="333" mass="37321">MNTMRIGVLSTARIVELGIVIPAKSLGYELYSIAARDPPTAQAFAKEQGFTRYHASYEELISDPNIDMIYNPLPNGLHGPWNIRAMQAGKHVLTEKPFASNFKEAIHVWDIAKKSHVLLMEGYHYSFHPVMHRMFCLLKEGMIGDLERIDIVMCMPEAPESDPRWLLDLAGGSLMDLGCYAMHIFQRLAPWGGGPPRVVDAVAHERLGHRGIDEKMDVNIDYPNGLSGATHCDMAGDHMEFTLSFTGTRGRISAKNFLHPHLDDRIEIDTTQIKSIEHLGKSYTYVHQLQSFLDCLANRTPPAISLEESVATIKLVDTCYRMAGMKPRPSCCL</sequence>
<comment type="caution">
    <text evidence="5">The sequence shown here is derived from an EMBL/GenBank/DDBJ whole genome shotgun (WGS) entry which is preliminary data.</text>
</comment>
<dbReference type="Pfam" id="PF01408">
    <property type="entry name" value="GFO_IDH_MocA"/>
    <property type="match status" value="1"/>
</dbReference>
<dbReference type="InterPro" id="IPR000683">
    <property type="entry name" value="Gfo/Idh/MocA-like_OxRdtase_N"/>
</dbReference>
<dbReference type="AlphaFoldDB" id="A0A542BPC7"/>
<evidence type="ECO:0000313" key="5">
    <source>
        <dbReference type="EMBL" id="TVZ72044.1"/>
    </source>
</evidence>
<name>A0A542BPC7_SERFO</name>
<dbReference type="GO" id="GO:0000166">
    <property type="term" value="F:nucleotide binding"/>
    <property type="evidence" value="ECO:0007669"/>
    <property type="project" value="InterPro"/>
</dbReference>
<dbReference type="EMBL" id="VISQ01000001">
    <property type="protein sequence ID" value="TVZ72044.1"/>
    <property type="molecule type" value="Genomic_DNA"/>
</dbReference>
<keyword evidence="2" id="KW-0560">Oxidoreductase</keyword>
<dbReference type="OrthoDB" id="9774191at2"/>
<dbReference type="Gene3D" id="3.30.360.10">
    <property type="entry name" value="Dihydrodipicolinate Reductase, domain 2"/>
    <property type="match status" value="1"/>
</dbReference>
<proteinExistence type="inferred from homology"/>
<evidence type="ECO:0000259" key="4">
    <source>
        <dbReference type="Pfam" id="PF22725"/>
    </source>
</evidence>
<dbReference type="Pfam" id="PF22725">
    <property type="entry name" value="GFO_IDH_MocA_C3"/>
    <property type="match status" value="1"/>
</dbReference>
<organism evidence="5">
    <name type="scientific">Serratia fonticola</name>
    <dbReference type="NCBI Taxonomy" id="47917"/>
    <lineage>
        <taxon>Bacteria</taxon>
        <taxon>Pseudomonadati</taxon>
        <taxon>Pseudomonadota</taxon>
        <taxon>Gammaproteobacteria</taxon>
        <taxon>Enterobacterales</taxon>
        <taxon>Yersiniaceae</taxon>
        <taxon>Serratia</taxon>
    </lineage>
</organism>
<reference evidence="5" key="2">
    <citation type="submission" date="2019-08" db="EMBL/GenBank/DDBJ databases">
        <title>Investigation of anaerobic lignin degradation for improved lignocellulosic biofuels.</title>
        <authorList>
            <person name="Deangelis K.PhD."/>
        </authorList>
    </citation>
    <scope>NUCLEOTIDE SEQUENCE [LARGE SCALE GENOMIC DNA]</scope>
    <source>
        <strain evidence="5">128R</strain>
    </source>
</reference>
<dbReference type="PANTHER" id="PTHR22604:SF105">
    <property type="entry name" value="TRANS-1,2-DIHYDROBENZENE-1,2-DIOL DEHYDROGENASE"/>
    <property type="match status" value="1"/>
</dbReference>
<reference evidence="5" key="1">
    <citation type="submission" date="2019-06" db="EMBL/GenBank/DDBJ databases">
        <authorList>
            <person name="Deangelis K."/>
            <person name="Huntemann M."/>
            <person name="Clum A."/>
            <person name="Pillay M."/>
            <person name="Palaniappan K."/>
            <person name="Varghese N."/>
            <person name="Mikhailova N."/>
            <person name="Stamatis D."/>
            <person name="Reddy T."/>
            <person name="Daum C."/>
            <person name="Shapiro N."/>
            <person name="Ivanova N."/>
            <person name="Kyrpides N."/>
            <person name="Woyke T."/>
        </authorList>
    </citation>
    <scope>NUCLEOTIDE SEQUENCE [LARGE SCALE GENOMIC DNA]</scope>
    <source>
        <strain evidence="5">128R</strain>
    </source>
</reference>
<comment type="similarity">
    <text evidence="1">Belongs to the Gfo/Idh/MocA family.</text>
</comment>
<dbReference type="Gene3D" id="3.40.50.720">
    <property type="entry name" value="NAD(P)-binding Rossmann-like Domain"/>
    <property type="match status" value="1"/>
</dbReference>
<accession>A0A542BPC7</accession>
<dbReference type="SUPFAM" id="SSF51735">
    <property type="entry name" value="NAD(P)-binding Rossmann-fold domains"/>
    <property type="match status" value="1"/>
</dbReference>
<protein>
    <submittedName>
        <fullName evidence="5">Putative dehydrogenase</fullName>
    </submittedName>
</protein>
<gene>
    <name evidence="5" type="ORF">FHU10_4707</name>
</gene>
<dbReference type="SUPFAM" id="SSF55347">
    <property type="entry name" value="Glyceraldehyde-3-phosphate dehydrogenase-like, C-terminal domain"/>
    <property type="match status" value="1"/>
</dbReference>
<evidence type="ECO:0000256" key="1">
    <source>
        <dbReference type="ARBA" id="ARBA00010928"/>
    </source>
</evidence>